<evidence type="ECO:0000256" key="1">
    <source>
        <dbReference type="SAM" id="MobiDB-lite"/>
    </source>
</evidence>
<evidence type="ECO:0000313" key="2">
    <source>
        <dbReference type="EMBL" id="PWI22305.1"/>
    </source>
</evidence>
<keyword evidence="3" id="KW-1185">Reference proteome</keyword>
<feature type="region of interest" description="Disordered" evidence="1">
    <location>
        <begin position="162"/>
        <end position="205"/>
    </location>
</feature>
<organism evidence="2 3">
    <name type="scientific">Kurthia sibirica</name>
    <dbReference type="NCBI Taxonomy" id="202750"/>
    <lineage>
        <taxon>Bacteria</taxon>
        <taxon>Bacillati</taxon>
        <taxon>Bacillota</taxon>
        <taxon>Bacilli</taxon>
        <taxon>Bacillales</taxon>
        <taxon>Caryophanaceae</taxon>
        <taxon>Kurthia</taxon>
    </lineage>
</organism>
<dbReference type="EMBL" id="QFVR01000074">
    <property type="protein sequence ID" value="PWI22305.1"/>
    <property type="molecule type" value="Genomic_DNA"/>
</dbReference>
<protein>
    <submittedName>
        <fullName evidence="2">Uncharacterized protein</fullName>
    </submittedName>
</protein>
<evidence type="ECO:0000313" key="3">
    <source>
        <dbReference type="Proteomes" id="UP000245938"/>
    </source>
</evidence>
<gene>
    <name evidence="2" type="ORF">DEX24_16955</name>
</gene>
<feature type="non-terminal residue" evidence="2">
    <location>
        <position position="1"/>
    </location>
</feature>
<proteinExistence type="predicted"/>
<dbReference type="Proteomes" id="UP000245938">
    <property type="component" value="Unassembled WGS sequence"/>
</dbReference>
<reference evidence="2 3" key="1">
    <citation type="submission" date="2018-05" db="EMBL/GenBank/DDBJ databases">
        <title>Kurthia sibirica genome sequence.</title>
        <authorList>
            <person name="Maclea K.S."/>
            <person name="Goen A.E."/>
        </authorList>
    </citation>
    <scope>NUCLEOTIDE SEQUENCE [LARGE SCALE GENOMIC DNA]</scope>
    <source>
        <strain evidence="2 3">ATCC 49154</strain>
    </source>
</reference>
<comment type="caution">
    <text evidence="2">The sequence shown here is derived from an EMBL/GenBank/DDBJ whole genome shotgun (WGS) entry which is preliminary data.</text>
</comment>
<accession>A0A2U3ACR9</accession>
<dbReference type="AlphaFoldDB" id="A0A2U3ACR9"/>
<sequence length="205" mass="22225">LLNLSFSSLGPVLTLLPLYRDSLEMNMWIIADTLTRTCADPNPLPRDTMLLKDGTPAPSFALDCQTKAYAFYILNYGNGDLRAWRNFAFQMNYVGMGIEAYAPHFVLVSRLIWRSCSNLLKQADCTDVLTKAIAQASGESILVKVHEGNRVYSASVGTRSRYARRPAAPTETSGSPKAIAAPQREPESTGSVGQPNAAGGVAPAR</sequence>
<name>A0A2U3ACR9_9BACL</name>